<keyword evidence="5" id="KW-0539">Nucleus</keyword>
<evidence type="ECO:0000259" key="7">
    <source>
        <dbReference type="PROSITE" id="PS50048"/>
    </source>
</evidence>
<dbReference type="InterPro" id="IPR007219">
    <property type="entry name" value="XnlR_reg_dom"/>
</dbReference>
<evidence type="ECO:0000256" key="3">
    <source>
        <dbReference type="ARBA" id="ARBA00023015"/>
    </source>
</evidence>
<evidence type="ECO:0000313" key="8">
    <source>
        <dbReference type="EMBL" id="KAK8873285.1"/>
    </source>
</evidence>
<sequence length="883" mass="96154">MPTPPNADGYDPPTGTDQTTEALACVTCRARKLKCNRVKPACSRCVRVKGECVYPESRRKPAFKRRNVKELEARLAQVEVLLKEVGSDKTSAPSAPEKETPDEPTVEFNFPEVGQSQSDDVFFQGMDYTVPPASLPGDATNMYSFNFSAEPSGGFGNITSDFFGGELLGLGISEPTPPAEVMEELHQTFFQRQAETIPIINQQRYLQEFYSPPHMKPPMCLQYAIWSIAALENEKYRASSEVFYQRSRQYAEADEMKGQGEHFLTVRHAQAWACIAVCEAKTMLFTRAAMSAARAVRLAEMMGLQRLDCTPGDVPPAILPPKDWIELEERRRTLWGIFCLDSHCSISTGWPTLIDPSEVTTHLPCSEAAFRNGEVATTCTLNEALQGHPYSSFASSVVICHFFNEILKHVHRPRPDDFPENHEFGKYWIRHRELDNTLSSAFMFLPEGFRLPDNYRDRTAVHTNLNLHASIICLHHAAIDKIDKYKLPNHLKKASQTRLLTAAQAIVDIMKTIGPMKSHPKTPLAALSLYSAASVYIYHCRETGPSGMIDNLDYILSTMSTLSRDHFVTRSFLRQVVADIEFNDLKAYVTVPKLDFLPSQFANDCHIPLLVRSAISRHNGTPKVPGQTPSTAVRAEMKMNDSSYAADCGVACLSGGVRDTVGETVQSSPGGHASNKRKRPAADRSPAEGISDLDDGSPLWAQTGSLGYSESLSSNSTPPDSSLYSAGTDNCRPQDIHLETPSSNSLQDSEPCAGAQQSFFSAQSLPHRTNSPAGTSSAQQAPPSTGVSTSGGGITLGPTIIGSRQMPNTISTTGPGNGSTLTGGASAWDMAGHCIYSQFQNGLTPGTSAATTNAGSWNFMGIPDQIDWGTGTGAVADIANATD</sequence>
<gene>
    <name evidence="8" type="ORF">PGQ11_003799</name>
</gene>
<reference evidence="8 9" key="1">
    <citation type="journal article" date="2024" name="IMA Fungus">
        <title>Apiospora arundinis, a panoply of carbohydrate-active enzymes and secondary metabolites.</title>
        <authorList>
            <person name="Sorensen T."/>
            <person name="Petersen C."/>
            <person name="Muurmann A.T."/>
            <person name="Christiansen J.V."/>
            <person name="Brundto M.L."/>
            <person name="Overgaard C.K."/>
            <person name="Boysen A.T."/>
            <person name="Wollenberg R.D."/>
            <person name="Larsen T.O."/>
            <person name="Sorensen J.L."/>
            <person name="Nielsen K.L."/>
            <person name="Sondergaard T.E."/>
        </authorList>
    </citation>
    <scope>NUCLEOTIDE SEQUENCE [LARGE SCALE GENOMIC DNA]</scope>
    <source>
        <strain evidence="8 9">AAU 773</strain>
    </source>
</reference>
<dbReference type="EMBL" id="JAPCWZ010000003">
    <property type="protein sequence ID" value="KAK8873285.1"/>
    <property type="molecule type" value="Genomic_DNA"/>
</dbReference>
<keyword evidence="4" id="KW-0804">Transcription</keyword>
<evidence type="ECO:0000256" key="2">
    <source>
        <dbReference type="ARBA" id="ARBA00022723"/>
    </source>
</evidence>
<evidence type="ECO:0000256" key="5">
    <source>
        <dbReference type="ARBA" id="ARBA00023242"/>
    </source>
</evidence>
<dbReference type="Gene3D" id="4.10.240.10">
    <property type="entry name" value="Zn(2)-C6 fungal-type DNA-binding domain"/>
    <property type="match status" value="1"/>
</dbReference>
<dbReference type="InterPro" id="IPR001138">
    <property type="entry name" value="Zn2Cys6_DnaBD"/>
</dbReference>
<name>A0ABR2J6M6_9PEZI</name>
<dbReference type="SMART" id="SM00906">
    <property type="entry name" value="Fungal_trans"/>
    <property type="match status" value="1"/>
</dbReference>
<dbReference type="SUPFAM" id="SSF57701">
    <property type="entry name" value="Zn2/Cys6 DNA-binding domain"/>
    <property type="match status" value="1"/>
</dbReference>
<dbReference type="CDD" id="cd00067">
    <property type="entry name" value="GAL4"/>
    <property type="match status" value="1"/>
</dbReference>
<feature type="compositionally biased region" description="Polar residues" evidence="6">
    <location>
        <begin position="765"/>
        <end position="783"/>
    </location>
</feature>
<evidence type="ECO:0000313" key="9">
    <source>
        <dbReference type="Proteomes" id="UP001390339"/>
    </source>
</evidence>
<accession>A0ABR2J6M6</accession>
<keyword evidence="3" id="KW-0805">Transcription regulation</keyword>
<evidence type="ECO:0000256" key="4">
    <source>
        <dbReference type="ARBA" id="ARBA00023163"/>
    </source>
</evidence>
<dbReference type="InterPro" id="IPR050815">
    <property type="entry name" value="TF_fung"/>
</dbReference>
<feature type="region of interest" description="Disordered" evidence="6">
    <location>
        <begin position="765"/>
        <end position="813"/>
    </location>
</feature>
<dbReference type="Proteomes" id="UP001390339">
    <property type="component" value="Unassembled WGS sequence"/>
</dbReference>
<dbReference type="PANTHER" id="PTHR47338:SF10">
    <property type="entry name" value="TRANSCRIPTION FACTOR DOMAIN-CONTAINING PROTEIN-RELATED"/>
    <property type="match status" value="1"/>
</dbReference>
<dbReference type="Pfam" id="PF00172">
    <property type="entry name" value="Zn_clus"/>
    <property type="match status" value="1"/>
</dbReference>
<feature type="domain" description="Zn(2)-C6 fungal-type" evidence="7">
    <location>
        <begin position="24"/>
        <end position="54"/>
    </location>
</feature>
<dbReference type="CDD" id="cd12148">
    <property type="entry name" value="fungal_TF_MHR"/>
    <property type="match status" value="1"/>
</dbReference>
<evidence type="ECO:0000256" key="1">
    <source>
        <dbReference type="ARBA" id="ARBA00004123"/>
    </source>
</evidence>
<dbReference type="Pfam" id="PF04082">
    <property type="entry name" value="Fungal_trans"/>
    <property type="match status" value="1"/>
</dbReference>
<proteinExistence type="predicted"/>
<evidence type="ECO:0000256" key="6">
    <source>
        <dbReference type="SAM" id="MobiDB-lite"/>
    </source>
</evidence>
<feature type="compositionally biased region" description="Low complexity" evidence="6">
    <location>
        <begin position="704"/>
        <end position="725"/>
    </location>
</feature>
<comment type="caution">
    <text evidence="8">The sequence shown here is derived from an EMBL/GenBank/DDBJ whole genome shotgun (WGS) entry which is preliminary data.</text>
</comment>
<organism evidence="8 9">
    <name type="scientific">Apiospora arundinis</name>
    <dbReference type="NCBI Taxonomy" id="335852"/>
    <lineage>
        <taxon>Eukaryota</taxon>
        <taxon>Fungi</taxon>
        <taxon>Dikarya</taxon>
        <taxon>Ascomycota</taxon>
        <taxon>Pezizomycotina</taxon>
        <taxon>Sordariomycetes</taxon>
        <taxon>Xylariomycetidae</taxon>
        <taxon>Amphisphaeriales</taxon>
        <taxon>Apiosporaceae</taxon>
        <taxon>Apiospora</taxon>
    </lineage>
</organism>
<feature type="region of interest" description="Disordered" evidence="6">
    <location>
        <begin position="662"/>
        <end position="753"/>
    </location>
</feature>
<dbReference type="InterPro" id="IPR036864">
    <property type="entry name" value="Zn2-C6_fun-type_DNA-bd_sf"/>
</dbReference>
<keyword evidence="2" id="KW-0479">Metal-binding</keyword>
<dbReference type="SMART" id="SM00066">
    <property type="entry name" value="GAL4"/>
    <property type="match status" value="1"/>
</dbReference>
<dbReference type="PANTHER" id="PTHR47338">
    <property type="entry name" value="ZN(II)2CYS6 TRANSCRIPTION FACTOR (EUROFUNG)-RELATED"/>
    <property type="match status" value="1"/>
</dbReference>
<comment type="subcellular location">
    <subcellularLocation>
        <location evidence="1">Nucleus</location>
    </subcellularLocation>
</comment>
<dbReference type="PROSITE" id="PS50048">
    <property type="entry name" value="ZN2_CY6_FUNGAL_2"/>
    <property type="match status" value="1"/>
</dbReference>
<dbReference type="PROSITE" id="PS00463">
    <property type="entry name" value="ZN2_CY6_FUNGAL_1"/>
    <property type="match status" value="1"/>
</dbReference>
<keyword evidence="9" id="KW-1185">Reference proteome</keyword>
<protein>
    <submittedName>
        <fullName evidence="8">Binuclear zinc transcription factor</fullName>
    </submittedName>
</protein>